<accession>A5C004</accession>
<dbReference type="InterPro" id="IPR008801">
    <property type="entry name" value="RALF"/>
</dbReference>
<evidence type="ECO:0000256" key="5">
    <source>
        <dbReference type="ARBA" id="ARBA00022729"/>
    </source>
</evidence>
<keyword evidence="5" id="KW-0732">Signal</keyword>
<dbReference type="GO" id="GO:0040008">
    <property type="term" value="P:regulation of growth"/>
    <property type="evidence" value="ECO:0007669"/>
    <property type="project" value="UniProtKB-ARBA"/>
</dbReference>
<keyword evidence="6" id="KW-1015">Disulfide bond</keyword>
<dbReference type="EMBL" id="AM477257">
    <property type="protein sequence ID" value="CAN83768.1"/>
    <property type="molecule type" value="Genomic_DNA"/>
</dbReference>
<dbReference type="Pfam" id="PF05498">
    <property type="entry name" value="RALF"/>
    <property type="match status" value="1"/>
</dbReference>
<proteinExistence type="inferred from homology"/>
<evidence type="ECO:0000256" key="4">
    <source>
        <dbReference type="ARBA" id="ARBA00022702"/>
    </source>
</evidence>
<evidence type="ECO:0000256" key="3">
    <source>
        <dbReference type="ARBA" id="ARBA00022525"/>
    </source>
</evidence>
<dbReference type="AlphaFoldDB" id="A5C004"/>
<feature type="region of interest" description="Disordered" evidence="7">
    <location>
        <begin position="206"/>
        <end position="231"/>
    </location>
</feature>
<evidence type="ECO:0000256" key="7">
    <source>
        <dbReference type="SAM" id="MobiDB-lite"/>
    </source>
</evidence>
<feature type="compositionally biased region" description="Polar residues" evidence="7">
    <location>
        <begin position="212"/>
        <end position="231"/>
    </location>
</feature>
<dbReference type="GO" id="GO:0005576">
    <property type="term" value="C:extracellular region"/>
    <property type="evidence" value="ECO:0007669"/>
    <property type="project" value="UniProtKB-SubCell"/>
</dbReference>
<comment type="subcellular location">
    <subcellularLocation>
        <location evidence="1">Secreted</location>
    </subcellularLocation>
</comment>
<evidence type="ECO:0000256" key="6">
    <source>
        <dbReference type="ARBA" id="ARBA00023157"/>
    </source>
</evidence>
<protein>
    <submittedName>
        <fullName evidence="8">Uncharacterized protein</fullName>
    </submittedName>
</protein>
<evidence type="ECO:0000313" key="8">
    <source>
        <dbReference type="EMBL" id="CAN83768.1"/>
    </source>
</evidence>
<dbReference type="GO" id="GO:0005179">
    <property type="term" value="F:hormone activity"/>
    <property type="evidence" value="ECO:0007669"/>
    <property type="project" value="UniProtKB-KW"/>
</dbReference>
<comment type="similarity">
    <text evidence="2">Belongs to the plant rapid alkalinization factor (RALF) family.</text>
</comment>
<evidence type="ECO:0000256" key="1">
    <source>
        <dbReference type="ARBA" id="ARBA00004613"/>
    </source>
</evidence>
<gene>
    <name evidence="8" type="ORF">VITISV_032011</name>
</gene>
<keyword evidence="3" id="KW-0964">Secreted</keyword>
<name>A5C004_VITVI</name>
<sequence length="325" mass="35667">MGPNGPCFEGANTSIGPNGLHFELLYLVGTNYEGEIDSRFTFVHKGVLVIMQGCIRVSEQGSRVEGANEWLTPGGIFREECVSVEREEKKSSFGCRVVGDRGSAVRGKWAEIFRGGDSYIEEKKIFLEVAGGIPWFGRSRWRGFPGDFSGGVLLRERLFLRGRFVPNGDAGVKELQESGNGYMDAPPKFIIIDKCKCIEESFNHPQREEQLQQRQGASGATSLPTSQAGRASLSMNSRVPASFVQEPNNPSQRGVSYYNGRPGAQANSYTRGCSAIIRCHRVTILGGVLNPNASRLVLVPLIPECLSFNAVRKSVRYWAHVGDDG</sequence>
<evidence type="ECO:0000256" key="2">
    <source>
        <dbReference type="ARBA" id="ARBA00009178"/>
    </source>
</evidence>
<keyword evidence="4" id="KW-0372">Hormone</keyword>
<reference evidence="8" key="1">
    <citation type="journal article" date="2007" name="PLoS ONE">
        <title>The first genome sequence of an elite grapevine cultivar (Pinot noir Vitis vinifera L.): coping with a highly heterozygous genome.</title>
        <authorList>
            <person name="Velasco R."/>
            <person name="Zharkikh A."/>
            <person name="Troggio M."/>
            <person name="Cartwright D.A."/>
            <person name="Cestaro A."/>
            <person name="Pruss D."/>
            <person name="Pindo M."/>
            <person name="FitzGerald L.M."/>
            <person name="Vezzulli S."/>
            <person name="Reid J."/>
            <person name="Malacarne G."/>
            <person name="Iliev D."/>
            <person name="Coppola G."/>
            <person name="Wardell B."/>
            <person name="Micheletti D."/>
            <person name="Macalma T."/>
            <person name="Facci M."/>
            <person name="Mitchell J.T."/>
            <person name="Perazzolli M."/>
            <person name="Eldredge G."/>
            <person name="Gatto P."/>
            <person name="Oyzerski R."/>
            <person name="Moretto M."/>
            <person name="Gutin N."/>
            <person name="Stefanini M."/>
            <person name="Chen Y."/>
            <person name="Segala C."/>
            <person name="Davenport C."/>
            <person name="Dematte L."/>
            <person name="Mraz A."/>
            <person name="Battilana J."/>
            <person name="Stormo K."/>
            <person name="Costa F."/>
            <person name="Tao Q."/>
            <person name="Si-Ammour A."/>
            <person name="Harkins T."/>
            <person name="Lackey A."/>
            <person name="Perbost C."/>
            <person name="Taillon B."/>
            <person name="Stella A."/>
            <person name="Solovyev V."/>
            <person name="Fawcett J.A."/>
            <person name="Sterck L."/>
            <person name="Vandepoele K."/>
            <person name="Grando S.M."/>
            <person name="Toppo S."/>
            <person name="Moser C."/>
            <person name="Lanchbury J."/>
            <person name="Bogden R."/>
            <person name="Skolnick M."/>
            <person name="Sgaramella V."/>
            <person name="Bhatnagar S.K."/>
            <person name="Fontana P."/>
            <person name="Gutin A."/>
            <person name="Van de Peer Y."/>
            <person name="Salamini F."/>
            <person name="Viola R."/>
        </authorList>
    </citation>
    <scope>NUCLEOTIDE SEQUENCE</scope>
</reference>
<organism evidence="8">
    <name type="scientific">Vitis vinifera</name>
    <name type="common">Grape</name>
    <dbReference type="NCBI Taxonomy" id="29760"/>
    <lineage>
        <taxon>Eukaryota</taxon>
        <taxon>Viridiplantae</taxon>
        <taxon>Streptophyta</taxon>
        <taxon>Embryophyta</taxon>
        <taxon>Tracheophyta</taxon>
        <taxon>Spermatophyta</taxon>
        <taxon>Magnoliopsida</taxon>
        <taxon>eudicotyledons</taxon>
        <taxon>Gunneridae</taxon>
        <taxon>Pentapetalae</taxon>
        <taxon>rosids</taxon>
        <taxon>Vitales</taxon>
        <taxon>Vitaceae</taxon>
        <taxon>Viteae</taxon>
        <taxon>Vitis</taxon>
    </lineage>
</organism>